<keyword evidence="2" id="KW-1185">Reference proteome</keyword>
<accession>A0A9P6CM24</accession>
<name>A0A9P6CM24_9AGAR</name>
<sequence length="414" mass="47185">MDHHSHSFSLDEYALIIDNIETSSRDTVRSMCLAHRSFVPLCQRILFQEVNFHPDKIGPFLNILKTSPHLADYIHTFNFELNHKSALRDSAGNTETVEALSKLRRLRKLCVGCSYFWDFNSDWKKFDGEVCNALLRLMLLPGLRYLKLQRISNFPLGGLLQLKKSPTLEAVELVVVEVAPTALLPVDPNIDVAGFPRRISTLIDWGGNATTTEVFLGGHISPFDNDAVFDFTYLRKLHLCLCDEREARVGKLILKAAPRLEEFICESSRQPRVGFDGIADCILLGSFQSLRKLTLRTSEPKTIYNGVDTVSSFFSELQKLSGHLNCLENLVLNIVHYTTPYSHFLHLLRIVKARCNLVDEYLFADHRSFPALSSLTVVAVLFFKDVLDRIRERTFLHMKAAQHPVDFRFQVGFI</sequence>
<dbReference type="EMBL" id="MU155616">
    <property type="protein sequence ID" value="KAF9471831.1"/>
    <property type="molecule type" value="Genomic_DNA"/>
</dbReference>
<dbReference type="AlphaFoldDB" id="A0A9P6CM24"/>
<reference evidence="1" key="1">
    <citation type="submission" date="2020-11" db="EMBL/GenBank/DDBJ databases">
        <authorList>
            <consortium name="DOE Joint Genome Institute"/>
            <person name="Ahrendt S."/>
            <person name="Riley R."/>
            <person name="Andreopoulos W."/>
            <person name="Labutti K."/>
            <person name="Pangilinan J."/>
            <person name="Ruiz-Duenas F.J."/>
            <person name="Barrasa J.M."/>
            <person name="Sanchez-Garcia M."/>
            <person name="Camarero S."/>
            <person name="Miyauchi S."/>
            <person name="Serrano A."/>
            <person name="Linde D."/>
            <person name="Babiker R."/>
            <person name="Drula E."/>
            <person name="Ayuso-Fernandez I."/>
            <person name="Pacheco R."/>
            <person name="Padilla G."/>
            <person name="Ferreira P."/>
            <person name="Barriuso J."/>
            <person name="Kellner H."/>
            <person name="Castanera R."/>
            <person name="Alfaro M."/>
            <person name="Ramirez L."/>
            <person name="Pisabarro A.G."/>
            <person name="Kuo A."/>
            <person name="Tritt A."/>
            <person name="Lipzen A."/>
            <person name="He G."/>
            <person name="Yan M."/>
            <person name="Ng V."/>
            <person name="Cullen D."/>
            <person name="Martin F."/>
            <person name="Rosso M.-N."/>
            <person name="Henrissat B."/>
            <person name="Hibbett D."/>
            <person name="Martinez A.T."/>
            <person name="Grigoriev I.V."/>
        </authorList>
    </citation>
    <scope>NUCLEOTIDE SEQUENCE</scope>
    <source>
        <strain evidence="1">CIRM-BRFM 674</strain>
    </source>
</reference>
<evidence type="ECO:0000313" key="1">
    <source>
        <dbReference type="EMBL" id="KAF9471831.1"/>
    </source>
</evidence>
<dbReference type="Gene3D" id="3.80.10.10">
    <property type="entry name" value="Ribonuclease Inhibitor"/>
    <property type="match status" value="1"/>
</dbReference>
<dbReference type="InterPro" id="IPR032675">
    <property type="entry name" value="LRR_dom_sf"/>
</dbReference>
<gene>
    <name evidence="1" type="ORF">BDN70DRAFT_998466</name>
</gene>
<dbReference type="Proteomes" id="UP000807469">
    <property type="component" value="Unassembled WGS sequence"/>
</dbReference>
<protein>
    <submittedName>
        <fullName evidence="1">Uncharacterized protein</fullName>
    </submittedName>
</protein>
<dbReference type="SUPFAM" id="SSF52047">
    <property type="entry name" value="RNI-like"/>
    <property type="match status" value="1"/>
</dbReference>
<organism evidence="1 2">
    <name type="scientific">Pholiota conissans</name>
    <dbReference type="NCBI Taxonomy" id="109636"/>
    <lineage>
        <taxon>Eukaryota</taxon>
        <taxon>Fungi</taxon>
        <taxon>Dikarya</taxon>
        <taxon>Basidiomycota</taxon>
        <taxon>Agaricomycotina</taxon>
        <taxon>Agaricomycetes</taxon>
        <taxon>Agaricomycetidae</taxon>
        <taxon>Agaricales</taxon>
        <taxon>Agaricineae</taxon>
        <taxon>Strophariaceae</taxon>
        <taxon>Pholiota</taxon>
    </lineage>
</organism>
<proteinExistence type="predicted"/>
<evidence type="ECO:0000313" key="2">
    <source>
        <dbReference type="Proteomes" id="UP000807469"/>
    </source>
</evidence>
<comment type="caution">
    <text evidence="1">The sequence shown here is derived from an EMBL/GenBank/DDBJ whole genome shotgun (WGS) entry which is preliminary data.</text>
</comment>
<dbReference type="OrthoDB" id="2846898at2759"/>